<dbReference type="Gene3D" id="2.60.40.1220">
    <property type="match status" value="4"/>
</dbReference>
<feature type="domain" description="SLH" evidence="2">
    <location>
        <begin position="107"/>
        <end position="172"/>
    </location>
</feature>
<feature type="domain" description="SLH" evidence="2">
    <location>
        <begin position="47"/>
        <end position="106"/>
    </location>
</feature>
<evidence type="ECO:0000256" key="1">
    <source>
        <dbReference type="ARBA" id="ARBA00022729"/>
    </source>
</evidence>
<evidence type="ECO:0000313" key="3">
    <source>
        <dbReference type="EMBL" id="AZS17608.1"/>
    </source>
</evidence>
<protein>
    <recommendedName>
        <fullName evidence="2">SLH domain-containing protein</fullName>
    </recommendedName>
</protein>
<dbReference type="AlphaFoldDB" id="A0A3Q9IEZ6"/>
<reference evidence="4" key="1">
    <citation type="submission" date="2018-12" db="EMBL/GenBank/DDBJ databases">
        <title>Complete genome sequence of Paenibacillus sp. MBLB1234.</title>
        <authorList>
            <person name="Nam Y.-D."/>
            <person name="Kang J."/>
            <person name="Chung W.-H."/>
            <person name="Park Y.S."/>
        </authorList>
    </citation>
    <scope>NUCLEOTIDE SEQUENCE [LARGE SCALE GENOMIC DNA]</scope>
    <source>
        <strain evidence="4">MBLB1234</strain>
    </source>
</reference>
<evidence type="ECO:0000313" key="4">
    <source>
        <dbReference type="Proteomes" id="UP000270678"/>
    </source>
</evidence>
<dbReference type="InterPro" id="IPR014755">
    <property type="entry name" value="Cu-Rt/internalin_Ig-like"/>
</dbReference>
<dbReference type="EMBL" id="CP034346">
    <property type="protein sequence ID" value="AZS17608.1"/>
    <property type="molecule type" value="Genomic_DNA"/>
</dbReference>
<dbReference type="Proteomes" id="UP000270678">
    <property type="component" value="Chromosome"/>
</dbReference>
<dbReference type="InterPro" id="IPR001119">
    <property type="entry name" value="SLH_dom"/>
</dbReference>
<gene>
    <name evidence="3" type="ORF">EI981_26380</name>
</gene>
<proteinExistence type="predicted"/>
<accession>A0A3Q9IEZ6</accession>
<sequence>MSNKSYSFKENSFKENSYVIVNQGGEKKVMKKILSVALSTAMAFSMFATVAFGADAKLTPEQQFNTLKDAGIVEGFPDGLSHLDRSLTRAELAKIIVKATDLTPVDATSYNDKNYAKHWARTYIEAVTQANIMEGKNLEKKLFDPSGNLSVQELAAVLVRALKLEVPTETNNTATEWAKGYVEAAVKGGYMDAGINYQANASRSQAIVAAYAIYEAAQVPTVASYTVSEAGKVVEFTLSNKEVVKVTLEKALEPNKETEVKFTHNGHDYTHKVTYQTTVAQSVKSVSAADLKQVVVEFDGTVDAVTAEDPNSYSISGKIFKSATLSEDKTSVKLLLNEAGVLTNQKEVELSVNAVKNEDGTKTFNQKVKFTPVDVTTPTVKEVTALGTKAIKVKFSEPVQSADASKSTNYKIDGKLIGASVAYTYPDTVILTTDLTEGEHKLSVSNVSDFSGLKVVPVENEFKAAVDTAAPEIVSIKTNDLKKVTVEFNEPIKRVDSAYANVSGNTPDIIKVEDTKVILEFSQSKPLNYAENTIFLKGVRDYSDNSADREGKVTPTLDTTRPTVISSEYRTESNGDFIVKLRFSKSLKSSTATDRKNYVLKNSDGKVADKDGTDSKGNPLVNPTYANNIVEVNLGKNLGSSSYTLTVSDLEDNAYVANKILPYTVNLDAGTVQQGKINRVWVDRTTSSTVKYVYIEFNKTLKTSGEGNALEAAKYTYTNAAGAKVKLTNDNDDVELVSSDTVRIATKENVLDGQTVQAYYIAASDGTYLTQNGYELSEIVAANVIALKKATITSKEELKLEFKGKISTVNINDFRVAGPNGGNYTPNGYSLSSDQTTLTLKFTSNNNLPVDPENPKNPLRVYTVSSYSQDSLGNKLVIAENDPNGLIKDDVAPKLANDNDFRVKSLSATSSTYQIRINLTEEVDTHFGSFTADKLFEVKVNNSDTGIVITGADVDPLNKSVLVVEFTRAVPFVDSDVVFVKYNANYTKAIQDTAGKDLGGFDATLLYQYAKSLN</sequence>
<dbReference type="PROSITE" id="PS51272">
    <property type="entry name" value="SLH"/>
    <property type="match status" value="2"/>
</dbReference>
<keyword evidence="1" id="KW-0732">Signal</keyword>
<dbReference type="RefSeq" id="WP_127003307.1">
    <property type="nucleotide sequence ID" value="NZ_CP034346.1"/>
</dbReference>
<dbReference type="OrthoDB" id="1706086at2"/>
<keyword evidence="4" id="KW-1185">Reference proteome</keyword>
<name>A0A3Q9IEZ6_9BACL</name>
<evidence type="ECO:0000259" key="2">
    <source>
        <dbReference type="PROSITE" id="PS51272"/>
    </source>
</evidence>
<dbReference type="KEGG" id="plut:EI981_26380"/>
<organism evidence="3 4">
    <name type="scientific">Paenibacillus lutimineralis</name>
    <dbReference type="NCBI Taxonomy" id="2707005"/>
    <lineage>
        <taxon>Bacteria</taxon>
        <taxon>Bacillati</taxon>
        <taxon>Bacillota</taxon>
        <taxon>Bacilli</taxon>
        <taxon>Bacillales</taxon>
        <taxon>Paenibacillaceae</taxon>
        <taxon>Paenibacillus</taxon>
    </lineage>
</organism>